<dbReference type="EMBL" id="PDJF01000001">
    <property type="protein sequence ID" value="PFG28875.1"/>
    <property type="molecule type" value="Genomic_DNA"/>
</dbReference>
<evidence type="ECO:0000313" key="10">
    <source>
        <dbReference type="Proteomes" id="UP000221653"/>
    </source>
</evidence>
<accession>A0A2A9DRU0</accession>
<feature type="compositionally biased region" description="Acidic residues" evidence="7">
    <location>
        <begin position="24"/>
        <end position="35"/>
    </location>
</feature>
<dbReference type="AlphaFoldDB" id="A0A2A9DRU0"/>
<comment type="caution">
    <text evidence="9">The sequence shown here is derived from an EMBL/GenBank/DDBJ whole genome shotgun (WGS) entry which is preliminary data.</text>
</comment>
<evidence type="ECO:0000256" key="1">
    <source>
        <dbReference type="ARBA" id="ARBA00004651"/>
    </source>
</evidence>
<keyword evidence="10" id="KW-1185">Reference proteome</keyword>
<feature type="compositionally biased region" description="Basic and acidic residues" evidence="7">
    <location>
        <begin position="1"/>
        <end position="13"/>
    </location>
</feature>
<proteinExistence type="inferred from homology"/>
<keyword evidence="4 8" id="KW-0812">Transmembrane</keyword>
<evidence type="ECO:0000256" key="7">
    <source>
        <dbReference type="SAM" id="MobiDB-lite"/>
    </source>
</evidence>
<dbReference type="InterPro" id="IPR051907">
    <property type="entry name" value="DoxX-like_oxidoreductase"/>
</dbReference>
<evidence type="ECO:0000256" key="3">
    <source>
        <dbReference type="ARBA" id="ARBA00022475"/>
    </source>
</evidence>
<dbReference type="PANTHER" id="PTHR33452:SF1">
    <property type="entry name" value="INNER MEMBRANE PROTEIN YPHA-RELATED"/>
    <property type="match status" value="1"/>
</dbReference>
<sequence length="341" mass="35163">MNQRPHDKNHEPDTGLGFETAPLDAEDSLGVDDADIPAYRERPARTAPPPGPSIYELAGRAKPQHIPARKPEPEPVPEAEAEQEPAVTSDAAAGTPIVEKPTRPAARPDHRTDALLSDAPTTAYDPIPVEEPEPATAIFPVEDAESGEAETSEYADPAAATSPEVAPAATDTAVAVVPAQRGTTDFGLLILRVVLGVFLAGEAITRFFMMGGSTGLNGLTEQFAGYGNPQVLAVVVPGLQLLAGAFLILGLINPLGSALAIAATGVTVLHGVVGNGNTQDAVLLALLLFAVSVAVAFTGPGRYGCDYARGWAVRPRASAWVAALVGIAGAVAVWFFLGGGF</sequence>
<dbReference type="RefSeq" id="WP_098389272.1">
    <property type="nucleotide sequence ID" value="NZ_LS483464.1"/>
</dbReference>
<name>A0A2A9DRU0_9CORY</name>
<feature type="region of interest" description="Disordered" evidence="7">
    <location>
        <begin position="1"/>
        <end position="134"/>
    </location>
</feature>
<evidence type="ECO:0000313" key="9">
    <source>
        <dbReference type="EMBL" id="PFG28875.1"/>
    </source>
</evidence>
<keyword evidence="5 8" id="KW-1133">Transmembrane helix</keyword>
<evidence type="ECO:0000256" key="5">
    <source>
        <dbReference type="ARBA" id="ARBA00022989"/>
    </source>
</evidence>
<dbReference type="Proteomes" id="UP000221653">
    <property type="component" value="Unassembled WGS sequence"/>
</dbReference>
<feature type="transmembrane region" description="Helical" evidence="8">
    <location>
        <begin position="189"/>
        <end position="209"/>
    </location>
</feature>
<dbReference type="GO" id="GO:0005886">
    <property type="term" value="C:plasma membrane"/>
    <property type="evidence" value="ECO:0007669"/>
    <property type="project" value="UniProtKB-SubCell"/>
</dbReference>
<keyword evidence="3" id="KW-1003">Cell membrane</keyword>
<organism evidence="9 10">
    <name type="scientific">Corynebacterium renale</name>
    <dbReference type="NCBI Taxonomy" id="1724"/>
    <lineage>
        <taxon>Bacteria</taxon>
        <taxon>Bacillati</taxon>
        <taxon>Actinomycetota</taxon>
        <taxon>Actinomycetes</taxon>
        <taxon>Mycobacteriales</taxon>
        <taxon>Corynebacteriaceae</taxon>
        <taxon>Corynebacterium</taxon>
    </lineage>
</organism>
<feature type="transmembrane region" description="Helical" evidence="8">
    <location>
        <begin position="258"/>
        <end position="276"/>
    </location>
</feature>
<dbReference type="Pfam" id="PF07681">
    <property type="entry name" value="DoxX"/>
    <property type="match status" value="1"/>
</dbReference>
<reference evidence="9 10" key="1">
    <citation type="submission" date="2017-10" db="EMBL/GenBank/DDBJ databases">
        <title>Sequencing the genomes of 1000 actinobacteria strains.</title>
        <authorList>
            <person name="Klenk H.-P."/>
        </authorList>
    </citation>
    <scope>NUCLEOTIDE SEQUENCE [LARGE SCALE GENOMIC DNA]</scope>
    <source>
        <strain evidence="9 10">DSM 20688</strain>
    </source>
</reference>
<evidence type="ECO:0000256" key="4">
    <source>
        <dbReference type="ARBA" id="ARBA00022692"/>
    </source>
</evidence>
<feature type="compositionally biased region" description="Basic and acidic residues" evidence="7">
    <location>
        <begin position="100"/>
        <end position="113"/>
    </location>
</feature>
<dbReference type="InterPro" id="IPR032808">
    <property type="entry name" value="DoxX"/>
</dbReference>
<evidence type="ECO:0000256" key="2">
    <source>
        <dbReference type="ARBA" id="ARBA00006679"/>
    </source>
</evidence>
<feature type="transmembrane region" description="Helical" evidence="8">
    <location>
        <begin position="317"/>
        <end position="337"/>
    </location>
</feature>
<feature type="transmembrane region" description="Helical" evidence="8">
    <location>
        <begin position="229"/>
        <end position="251"/>
    </location>
</feature>
<protein>
    <submittedName>
        <fullName evidence="9">Putative membrane protein YphA (DoxX/SURF4 family)</fullName>
    </submittedName>
</protein>
<evidence type="ECO:0000256" key="6">
    <source>
        <dbReference type="ARBA" id="ARBA00023136"/>
    </source>
</evidence>
<dbReference type="OrthoDB" id="346004at2"/>
<dbReference type="PANTHER" id="PTHR33452">
    <property type="entry name" value="OXIDOREDUCTASE CATD-RELATED"/>
    <property type="match status" value="1"/>
</dbReference>
<gene>
    <name evidence="9" type="ORF">ATK06_2004</name>
</gene>
<dbReference type="STRING" id="1724.GCA_001044175_00869"/>
<keyword evidence="6 8" id="KW-0472">Membrane</keyword>
<comment type="similarity">
    <text evidence="2">Belongs to the DoxX family.</text>
</comment>
<feature type="transmembrane region" description="Helical" evidence="8">
    <location>
        <begin position="282"/>
        <end position="305"/>
    </location>
</feature>
<comment type="subcellular location">
    <subcellularLocation>
        <location evidence="1">Cell membrane</location>
        <topology evidence="1">Multi-pass membrane protein</topology>
    </subcellularLocation>
</comment>
<evidence type="ECO:0000256" key="8">
    <source>
        <dbReference type="SAM" id="Phobius"/>
    </source>
</evidence>